<sequence>MHQQEHRAAENIHERSPETGTNTDALRIPRLLPSRAVFAPERAANCLLGLLASHADKQIPLLDQRELMRRRQQMTGHPFPVMSFEAAANILHPSTLQRREERQEEEPRLVINSSNSGYIEDKKIPLASPLVAFLRRPNKCGSPQLPDNMMSPRSVWEESPLNERLDPTASPRHTVTSTSRFVQTPPATSSWRIHNFLSPDPTVILQSHSSHKSCTPRRPCSPQEQTSVTANVSKRPRLARRVSSQWRQELFPQDRAQTRERILRSLHSHCQGDYEKLVLMISSMEEELLHIKTTSSDFYIQQAFELSDLIEHATLER</sequence>
<dbReference type="EMBL" id="CAKKTJ010000158">
    <property type="protein sequence ID" value="CAH0476720.1"/>
    <property type="molecule type" value="Genomic_DNA"/>
</dbReference>
<evidence type="ECO:0000256" key="1">
    <source>
        <dbReference type="SAM" id="MobiDB-lite"/>
    </source>
</evidence>
<feature type="region of interest" description="Disordered" evidence="1">
    <location>
        <begin position="163"/>
        <end position="183"/>
    </location>
</feature>
<reference evidence="2 4" key="1">
    <citation type="submission" date="2021-11" db="EMBL/GenBank/DDBJ databases">
        <authorList>
            <person name="Islam A."/>
            <person name="Islam S."/>
            <person name="Flora M.S."/>
            <person name="Rahman M."/>
            <person name="Ziaur R.M."/>
            <person name="Epstein J.H."/>
            <person name="Hassan M."/>
            <person name="Klassen M."/>
            <person name="Woodard K."/>
            <person name="Webb A."/>
            <person name="Webby R.J."/>
            <person name="El Zowalaty M.E."/>
        </authorList>
    </citation>
    <scope>NUCLEOTIDE SEQUENCE</scope>
    <source>
        <strain evidence="3">Pbs1</strain>
        <strain evidence="2">Pbs3</strain>
    </source>
</reference>
<feature type="compositionally biased region" description="Polar residues" evidence="1">
    <location>
        <begin position="222"/>
        <end position="231"/>
    </location>
</feature>
<gene>
    <name evidence="3" type="ORF">PBS001_LOCUS7295</name>
    <name evidence="2" type="ORF">PBS003_LOCUS3491</name>
</gene>
<evidence type="ECO:0000313" key="2">
    <source>
        <dbReference type="EMBL" id="CAH0476720.1"/>
    </source>
</evidence>
<dbReference type="AlphaFoldDB" id="A0AAU9KTM6"/>
<dbReference type="Proteomes" id="UP001160483">
    <property type="component" value="Unassembled WGS sequence"/>
</dbReference>
<keyword evidence="4" id="KW-1185">Reference proteome</keyword>
<feature type="region of interest" description="Disordered" evidence="1">
    <location>
        <begin position="210"/>
        <end position="231"/>
    </location>
</feature>
<comment type="caution">
    <text evidence="2">The sequence shown here is derived from an EMBL/GenBank/DDBJ whole genome shotgun (WGS) entry which is preliminary data.</text>
</comment>
<dbReference type="EMBL" id="CAKLCB010000372">
    <property type="protein sequence ID" value="CAH0520830.1"/>
    <property type="molecule type" value="Genomic_DNA"/>
</dbReference>
<organism evidence="2 5">
    <name type="scientific">Peronospora belbahrii</name>
    <dbReference type="NCBI Taxonomy" id="622444"/>
    <lineage>
        <taxon>Eukaryota</taxon>
        <taxon>Sar</taxon>
        <taxon>Stramenopiles</taxon>
        <taxon>Oomycota</taxon>
        <taxon>Peronosporomycetes</taxon>
        <taxon>Peronosporales</taxon>
        <taxon>Peronosporaceae</taxon>
        <taxon>Peronospora</taxon>
    </lineage>
</organism>
<accession>A0AAU9KTM6</accession>
<dbReference type="Proteomes" id="UP001158986">
    <property type="component" value="Unassembled WGS sequence"/>
</dbReference>
<feature type="region of interest" description="Disordered" evidence="1">
    <location>
        <begin position="1"/>
        <end position="27"/>
    </location>
</feature>
<proteinExistence type="predicted"/>
<name>A0AAU9KTM6_9STRA</name>
<evidence type="ECO:0000313" key="3">
    <source>
        <dbReference type="EMBL" id="CAH0520830.1"/>
    </source>
</evidence>
<feature type="compositionally biased region" description="Basic and acidic residues" evidence="1">
    <location>
        <begin position="1"/>
        <end position="17"/>
    </location>
</feature>
<evidence type="ECO:0000313" key="4">
    <source>
        <dbReference type="Proteomes" id="UP001158986"/>
    </source>
</evidence>
<feature type="compositionally biased region" description="Polar residues" evidence="1">
    <location>
        <begin position="171"/>
        <end position="183"/>
    </location>
</feature>
<evidence type="ECO:0000313" key="5">
    <source>
        <dbReference type="Proteomes" id="UP001160483"/>
    </source>
</evidence>
<protein>
    <submittedName>
        <fullName evidence="2">Uncharacterized protein</fullName>
    </submittedName>
</protein>